<reference evidence="1" key="1">
    <citation type="submission" date="2013-06" db="EMBL/GenBank/DDBJ databases">
        <authorList>
            <person name="Mazano-Marin A."/>
        </authorList>
    </citation>
    <scope>NUCLEOTIDE SEQUENCE</scope>
    <source>
        <strain evidence="1">SCt-VLC</strain>
    </source>
</reference>
<protein>
    <submittedName>
        <fullName evidence="1">Uncharacterized protein</fullName>
    </submittedName>
</protein>
<reference evidence="1" key="2">
    <citation type="journal article" date="2014" name="Genome Biol. Evol.">
        <title>Settling down: the genome of Serratia symbiotica from the aphid Cinara tujafilina zooms in on the process of accommodation to a cooperative intracellular life.</title>
        <authorList>
            <person name="Manzano-Marin A."/>
            <person name="Latorre A."/>
        </authorList>
    </citation>
    <scope>NUCLEOTIDE SEQUENCE</scope>
    <source>
        <strain evidence="1">SCt-VLC</strain>
    </source>
</reference>
<dbReference type="AlphaFoldDB" id="A0A068RAV6"/>
<dbReference type="EMBL" id="FR904232">
    <property type="protein sequence ID" value="CDG47622.1"/>
    <property type="molecule type" value="Genomic_DNA"/>
</dbReference>
<sequence>MDRDTVKIILLLTLFNDHSIGMAGGRYSIFPSMAIMAIHKLWGDYFDDMQSLLIEYLTLKPKYEMLGRKIIHESYQ</sequence>
<accession>A0A068RAV6</accession>
<name>A0A068RAV6_9GAMM</name>
<gene>
    <name evidence="1" type="ORF">SCTVLC_0876</name>
</gene>
<evidence type="ECO:0000313" key="1">
    <source>
        <dbReference type="EMBL" id="CDG47622.1"/>
    </source>
</evidence>
<organism evidence="1">
    <name type="scientific">Serratia symbiotica SCt-VLC</name>
    <dbReference type="NCBI Taxonomy" id="1347341"/>
    <lineage>
        <taxon>Bacteria</taxon>
        <taxon>Pseudomonadati</taxon>
        <taxon>Pseudomonadota</taxon>
        <taxon>Gammaproteobacteria</taxon>
        <taxon>Enterobacterales</taxon>
        <taxon>Yersiniaceae</taxon>
        <taxon>Serratia</taxon>
        <taxon>Serratia symbiotica</taxon>
    </lineage>
</organism>
<proteinExistence type="predicted"/>